<dbReference type="SUPFAM" id="SSF50969">
    <property type="entry name" value="YVTN repeat-like/Quinoprotein amine dehydrogenase"/>
    <property type="match status" value="1"/>
</dbReference>
<accession>D0LDQ5</accession>
<dbReference type="KEGG" id="gbr:Gbro_2437"/>
<dbReference type="STRING" id="526226.Gbro_2437"/>
<evidence type="ECO:0000313" key="1">
    <source>
        <dbReference type="EMBL" id="ACY21678.1"/>
    </source>
</evidence>
<reference evidence="2" key="1">
    <citation type="submission" date="2009-10" db="EMBL/GenBank/DDBJ databases">
        <title>The complete chromosome of Gordonia bronchialis DSM 43247.</title>
        <authorList>
            <consortium name="US DOE Joint Genome Institute (JGI-PGF)"/>
            <person name="Lucas S."/>
            <person name="Copeland A."/>
            <person name="Lapidus A."/>
            <person name="Glavina del Rio T."/>
            <person name="Dalin E."/>
            <person name="Tice H."/>
            <person name="Bruce D."/>
            <person name="Goodwin L."/>
            <person name="Pitluck S."/>
            <person name="Kyrpides N."/>
            <person name="Mavromatis K."/>
            <person name="Ivanova N."/>
            <person name="Ovchinnikova G."/>
            <person name="Saunders E."/>
            <person name="Brettin T."/>
            <person name="Detter J.C."/>
            <person name="Han C."/>
            <person name="Larimer F."/>
            <person name="Land M."/>
            <person name="Hauser L."/>
            <person name="Markowitz V."/>
            <person name="Cheng J.-F."/>
            <person name="Hugenholtz P."/>
            <person name="Woyke T."/>
            <person name="Wu D."/>
            <person name="Jando M."/>
            <person name="Schneider S."/>
            <person name="Goeker M."/>
            <person name="Klenk H.-P."/>
            <person name="Eisen J.A."/>
        </authorList>
    </citation>
    <scope>NUCLEOTIDE SEQUENCE [LARGE SCALE GENOMIC DNA]</scope>
    <source>
        <strain evidence="2">ATCC 25592 / DSM 43247 / BCRC 13721 / JCM 3198 / KCTC 3076 / NBRC 16047 / NCTC 10667</strain>
    </source>
</reference>
<dbReference type="InterPro" id="IPR011042">
    <property type="entry name" value="6-blade_b-propeller_TolB-like"/>
</dbReference>
<gene>
    <name evidence="1" type="ordered locus">Gbro_2437</name>
</gene>
<keyword evidence="2" id="KW-1185">Reference proteome</keyword>
<dbReference type="Gene3D" id="2.120.10.30">
    <property type="entry name" value="TolB, C-terminal domain"/>
    <property type="match status" value="1"/>
</dbReference>
<dbReference type="EMBL" id="CP001802">
    <property type="protein sequence ID" value="ACY21678.1"/>
    <property type="molecule type" value="Genomic_DNA"/>
</dbReference>
<dbReference type="Proteomes" id="UP000001219">
    <property type="component" value="Chromosome"/>
</dbReference>
<proteinExistence type="predicted"/>
<sequence length="322" mass="33483">MTPASAVASPPGPVRTPPGTIVAAPAGARDMAVAGTNLFILGPAGTEVLRYGTAALNRAEATATRTPTPELTVIAADADASVIGAGPRTLVRIDASGRPTSTPTGVDAPTAIAVTADGRILIGTATGHVVVFDRELRQQRDIAGFVRVDDITVSPPGADLATEQVVVLDRAQSSVTPVDIDTGDLKPALRAGNGATTSTVDHYGRVLVANTRDNEIIGFFGSPLVMRFRYPVPDGPYAVDYDDTRNLLWVSTTGNNEVVAYDLADGEPREITRFATPAQPDLLATDGVAGTVYVLGGRDGGLQVYQPFTERATPRGTVEPGR</sequence>
<protein>
    <submittedName>
        <fullName evidence="1">Uncharacterized protein</fullName>
    </submittedName>
</protein>
<organism evidence="1 2">
    <name type="scientific">Gordonia bronchialis (strain ATCC 25592 / DSM 43247 / BCRC 13721 / JCM 3198 / KCTC 3076 / NBRC 16047 / NCTC 10667)</name>
    <name type="common">Rhodococcus bronchialis</name>
    <dbReference type="NCBI Taxonomy" id="526226"/>
    <lineage>
        <taxon>Bacteria</taxon>
        <taxon>Bacillati</taxon>
        <taxon>Actinomycetota</taxon>
        <taxon>Actinomycetes</taxon>
        <taxon>Mycobacteriales</taxon>
        <taxon>Gordoniaceae</taxon>
        <taxon>Gordonia</taxon>
    </lineage>
</organism>
<reference evidence="1 2" key="2">
    <citation type="journal article" date="2010" name="Stand. Genomic Sci.">
        <title>Complete genome sequence of Gordonia bronchialis type strain (3410).</title>
        <authorList>
            <person name="Ivanova N."/>
            <person name="Sikorski J."/>
            <person name="Jando M."/>
            <person name="Lapidus A."/>
            <person name="Nolan M."/>
            <person name="Lucas S."/>
            <person name="Del Rio T.G."/>
            <person name="Tice H."/>
            <person name="Copeland A."/>
            <person name="Cheng J.F."/>
            <person name="Chen F."/>
            <person name="Bruce D."/>
            <person name="Goodwin L."/>
            <person name="Pitluck S."/>
            <person name="Mavromatis K."/>
            <person name="Ovchinnikova G."/>
            <person name="Pati A."/>
            <person name="Chen A."/>
            <person name="Palaniappan K."/>
            <person name="Land M."/>
            <person name="Hauser L."/>
            <person name="Chang Y.J."/>
            <person name="Jeffries C.D."/>
            <person name="Chain P."/>
            <person name="Saunders E."/>
            <person name="Han C."/>
            <person name="Detter J.C."/>
            <person name="Brettin T."/>
            <person name="Rohde M."/>
            <person name="Goker M."/>
            <person name="Bristow J."/>
            <person name="Eisen J.A."/>
            <person name="Markowitz V."/>
            <person name="Hugenholtz P."/>
            <person name="Klenk H.P."/>
            <person name="Kyrpides N.C."/>
        </authorList>
    </citation>
    <scope>NUCLEOTIDE SEQUENCE [LARGE SCALE GENOMIC DNA]</scope>
    <source>
        <strain evidence="2">ATCC 25592 / DSM 43247 / BCRC 13721 / JCM 3198 / KCTC 3076 / NBRC 16047 / NCTC 10667</strain>
    </source>
</reference>
<dbReference type="HOGENOM" id="CLU_049426_0_0_11"/>
<dbReference type="InterPro" id="IPR011044">
    <property type="entry name" value="Quino_amine_DH_bsu"/>
</dbReference>
<name>D0LDQ5_GORB4</name>
<dbReference type="eggNOG" id="COG3391">
    <property type="taxonomic scope" value="Bacteria"/>
</dbReference>
<evidence type="ECO:0000313" key="2">
    <source>
        <dbReference type="Proteomes" id="UP000001219"/>
    </source>
</evidence>
<dbReference type="AlphaFoldDB" id="D0LDQ5"/>